<keyword evidence="6" id="KW-0627">Porphyrin biosynthesis</keyword>
<dbReference type="CDD" id="cd11642">
    <property type="entry name" value="SUMT"/>
    <property type="match status" value="1"/>
</dbReference>
<dbReference type="InterPro" id="IPR006366">
    <property type="entry name" value="CobA/CysG_C"/>
</dbReference>
<dbReference type="InterPro" id="IPR003043">
    <property type="entry name" value="Uropor_MeTrfase_CS"/>
</dbReference>
<dbReference type="Proteomes" id="UP001216595">
    <property type="component" value="Unassembled WGS sequence"/>
</dbReference>
<keyword evidence="10" id="KW-1185">Reference proteome</keyword>
<keyword evidence="5" id="KW-0949">S-adenosyl-L-methionine</keyword>
<comment type="similarity">
    <text evidence="1">Belongs to the precorrin methyltransferase family.</text>
</comment>
<dbReference type="NCBIfam" id="TIGR01469">
    <property type="entry name" value="cobA_cysG_Cterm"/>
    <property type="match status" value="1"/>
</dbReference>
<sequence length="276" mass="29272">MSEGSVSLVGAGPGTSDYLTLGAVKALQSAQALLYDALVDDEVLAFAPQRCVKICVGKRGGRLSVSQDKTNALMVRLAHKGLNVVRLKGGDPSVFGRVEEERQYLDAYGVAHRTIAGVTTASAAAAQFGFPLTHRASARSVHYLTGRTKDGLPDLDGKGLEGSETTLVFYMAAQKAKAIETALLALGRPESTPVLILENVGRTHAAMRRCSLRSLVSTVREAVYEGPVLICIGDVCAFARTHRPGHTQETMTAAEATAVCPHDTRLARTGRTRAAL</sequence>
<dbReference type="NCBIfam" id="NF004790">
    <property type="entry name" value="PRK06136.1"/>
    <property type="match status" value="1"/>
</dbReference>
<accession>A0ABT5IB30</accession>
<evidence type="ECO:0000256" key="2">
    <source>
        <dbReference type="ARBA" id="ARBA00012162"/>
    </source>
</evidence>
<proteinExistence type="inferred from homology"/>
<evidence type="ECO:0000313" key="9">
    <source>
        <dbReference type="EMBL" id="MDC7693393.1"/>
    </source>
</evidence>
<feature type="domain" description="Tetrapyrrole methylase" evidence="8">
    <location>
        <begin position="6"/>
        <end position="215"/>
    </location>
</feature>
<comment type="caution">
    <text evidence="9">The sequence shown here is derived from an EMBL/GenBank/DDBJ whole genome shotgun (WGS) entry which is preliminary data.</text>
</comment>
<dbReference type="EC" id="2.1.1.107" evidence="2"/>
<evidence type="ECO:0000256" key="3">
    <source>
        <dbReference type="ARBA" id="ARBA00022603"/>
    </source>
</evidence>
<dbReference type="EMBL" id="JAQQKW010000002">
    <property type="protein sequence ID" value="MDC7693393.1"/>
    <property type="molecule type" value="Genomic_DNA"/>
</dbReference>
<evidence type="ECO:0000313" key="10">
    <source>
        <dbReference type="Proteomes" id="UP001216595"/>
    </source>
</evidence>
<dbReference type="PROSITE" id="PS00839">
    <property type="entry name" value="SUMT_1"/>
    <property type="match status" value="1"/>
</dbReference>
<dbReference type="InterPro" id="IPR050161">
    <property type="entry name" value="Siro_Cobalamin_biosynth"/>
</dbReference>
<gene>
    <name evidence="9" type="primary">cobA</name>
    <name evidence="9" type="ORF">PQU94_03740</name>
</gene>
<dbReference type="Gene3D" id="3.30.950.10">
    <property type="entry name" value="Methyltransferase, Cobalt-precorrin-4 Transmethylase, Domain 2"/>
    <property type="match status" value="1"/>
</dbReference>
<comment type="pathway">
    <text evidence="7">Porphyrin-containing compound metabolism; siroheme biosynthesis; precorrin-2 from uroporphyrinogen III: step 1/1.</text>
</comment>
<evidence type="ECO:0000256" key="4">
    <source>
        <dbReference type="ARBA" id="ARBA00022679"/>
    </source>
</evidence>
<protein>
    <recommendedName>
        <fullName evidence="2">uroporphyrinogen-III C-methyltransferase</fullName>
        <ecNumber evidence="2">2.1.1.107</ecNumber>
    </recommendedName>
</protein>
<organism evidence="9 10">
    <name type="scientific">Asticcacaulis currens</name>
    <dbReference type="NCBI Taxonomy" id="2984210"/>
    <lineage>
        <taxon>Bacteria</taxon>
        <taxon>Pseudomonadati</taxon>
        <taxon>Pseudomonadota</taxon>
        <taxon>Alphaproteobacteria</taxon>
        <taxon>Caulobacterales</taxon>
        <taxon>Caulobacteraceae</taxon>
        <taxon>Asticcacaulis</taxon>
    </lineage>
</organism>
<evidence type="ECO:0000256" key="1">
    <source>
        <dbReference type="ARBA" id="ARBA00005879"/>
    </source>
</evidence>
<dbReference type="InterPro" id="IPR014776">
    <property type="entry name" value="4pyrrole_Mease_sub2"/>
</dbReference>
<dbReference type="Gene3D" id="3.40.1010.10">
    <property type="entry name" value="Cobalt-precorrin-4 Transmethylase, Domain 1"/>
    <property type="match status" value="1"/>
</dbReference>
<evidence type="ECO:0000256" key="6">
    <source>
        <dbReference type="ARBA" id="ARBA00023244"/>
    </source>
</evidence>
<dbReference type="InterPro" id="IPR000878">
    <property type="entry name" value="4pyrrol_Mease"/>
</dbReference>
<keyword evidence="4 9" id="KW-0808">Transferase</keyword>
<dbReference type="InterPro" id="IPR014777">
    <property type="entry name" value="4pyrrole_Mease_sub1"/>
</dbReference>
<dbReference type="PANTHER" id="PTHR45790:SF3">
    <property type="entry name" value="S-ADENOSYL-L-METHIONINE-DEPENDENT UROPORPHYRINOGEN III METHYLTRANSFERASE, CHLOROPLASTIC"/>
    <property type="match status" value="1"/>
</dbReference>
<evidence type="ECO:0000256" key="5">
    <source>
        <dbReference type="ARBA" id="ARBA00022691"/>
    </source>
</evidence>
<dbReference type="InterPro" id="IPR035996">
    <property type="entry name" value="4pyrrol_Methylase_sf"/>
</dbReference>
<name>A0ABT5IB30_9CAUL</name>
<dbReference type="GO" id="GO:0032259">
    <property type="term" value="P:methylation"/>
    <property type="evidence" value="ECO:0007669"/>
    <property type="project" value="UniProtKB-KW"/>
</dbReference>
<evidence type="ECO:0000259" key="8">
    <source>
        <dbReference type="Pfam" id="PF00590"/>
    </source>
</evidence>
<dbReference type="SUPFAM" id="SSF53790">
    <property type="entry name" value="Tetrapyrrole methylase"/>
    <property type="match status" value="1"/>
</dbReference>
<dbReference type="RefSeq" id="WP_272740161.1">
    <property type="nucleotide sequence ID" value="NZ_JAQQKW010000002.1"/>
</dbReference>
<dbReference type="GO" id="GO:0004851">
    <property type="term" value="F:uroporphyrin-III C-methyltransferase activity"/>
    <property type="evidence" value="ECO:0007669"/>
    <property type="project" value="UniProtKB-EC"/>
</dbReference>
<dbReference type="Pfam" id="PF00590">
    <property type="entry name" value="TP_methylase"/>
    <property type="match status" value="1"/>
</dbReference>
<dbReference type="PANTHER" id="PTHR45790">
    <property type="entry name" value="SIROHEME SYNTHASE-RELATED"/>
    <property type="match status" value="1"/>
</dbReference>
<evidence type="ECO:0000256" key="7">
    <source>
        <dbReference type="ARBA" id="ARBA00025705"/>
    </source>
</evidence>
<keyword evidence="3 9" id="KW-0489">Methyltransferase</keyword>
<reference evidence="9 10" key="1">
    <citation type="submission" date="2023-01" db="EMBL/GenBank/DDBJ databases">
        <title>Novel species of the genus Asticcacaulis isolated from rivers.</title>
        <authorList>
            <person name="Lu H."/>
        </authorList>
    </citation>
    <scope>NUCLEOTIDE SEQUENCE [LARGE SCALE GENOMIC DNA]</scope>
    <source>
        <strain evidence="9 10">DXS10W</strain>
    </source>
</reference>